<dbReference type="Pfam" id="PF00078">
    <property type="entry name" value="RVT_1"/>
    <property type="match status" value="1"/>
</dbReference>
<dbReference type="GO" id="GO:0006099">
    <property type="term" value="P:tricarboxylic acid cycle"/>
    <property type="evidence" value="ECO:0007669"/>
    <property type="project" value="InterPro"/>
</dbReference>
<dbReference type="GO" id="GO:0008964">
    <property type="term" value="F:phosphoenolpyruvate carboxylase activity"/>
    <property type="evidence" value="ECO:0007669"/>
    <property type="project" value="InterPro"/>
</dbReference>
<sequence>MSPFQLEETPPTAKKVPNISFPFSYGSTEPLKAQRQPQPPLLVIPSIETQKLEALEKGSVKDLAVVAHVTGEMNGGAHTSIRNCLAQLYAKDITPDDKQELDEALQREVFPEEACASQHRLLVLVFRVRQGRNTHRRAKLGFGTTNSNNAVMLWKNMTNFIREVGKNTLGLSTGKVKNIKNRGGGTTKYKLRDSIIDGSTDHHTTANDCPTSRIGIEEVKMDLRKMGRDKAVGPYQIPITVWLALREEGVKWLTHIFNIILESAKMLEEWRESTVIPIYKNKGDPQRCANYRGIKLLSHTMKLWERVIEARYTTHVRTTVGDTEAFPVEIELHQGSALSPYIFALIMDDIYCAIPDSVPWCMLFADDIVLIAETKFELNSRLATWKTALEEKGLRINIGKTEYLCSNFSGNQNGEDLEVCIEGHVLPSKYCFKYLGSMIHKDGGVDDDVSHRIKAGWLKWRAANGVLCDKKDSMGHDTKLCNRMSLGVVPVSKKLRREDYSGLGMSLGDNRRMRSGGSGNKFLPMNPTVLFLVMLETSCIRHKKGLVKVYLMFLEPLKLCYRSLCSCGDQPIVDGTLLDFLKQVSTFGLTLVRLDIRQESDRHTDVIDAITNNLEIGSYREWSEEKSKNGLSELSGKRPLFGPDLQKTEEIVDFLDTFHVIAKLPVDIFREYIILMATAPSDVLAVELLQCECRVKQLLRVVPIFEKPVDLEVAPTALARLFSIDWYRNRINGKQEVMIGYSGLGKDAGRFSTAWQLYKAQEELINIAKKFGVKFTMFHGHGGTVGRGGGPNYKYSFLFES</sequence>
<dbReference type="PANTHER" id="PTHR30523:SF33">
    <property type="entry name" value="PHOSPHOENOLPYRUVATE CARBOXYLASE 3"/>
    <property type="match status" value="1"/>
</dbReference>
<dbReference type="SUPFAM" id="SSF51621">
    <property type="entry name" value="Phosphoenolpyruvate/pyruvate domain"/>
    <property type="match status" value="1"/>
</dbReference>
<feature type="domain" description="Reverse transcriptase" evidence="2">
    <location>
        <begin position="160"/>
        <end position="439"/>
    </location>
</feature>
<dbReference type="Proteomes" id="UP000436088">
    <property type="component" value="Unassembled WGS sequence"/>
</dbReference>
<reference evidence="3" key="1">
    <citation type="submission" date="2019-09" db="EMBL/GenBank/DDBJ databases">
        <title>Draft genome information of white flower Hibiscus syriacus.</title>
        <authorList>
            <person name="Kim Y.-M."/>
        </authorList>
    </citation>
    <scope>NUCLEOTIDE SEQUENCE [LARGE SCALE GENOMIC DNA]</scope>
    <source>
        <strain evidence="3">YM2019G1</strain>
    </source>
</reference>
<dbReference type="EMBL" id="VEPZ02001677">
    <property type="protein sequence ID" value="KAE8663451.1"/>
    <property type="molecule type" value="Genomic_DNA"/>
</dbReference>
<proteinExistence type="predicted"/>
<feature type="region of interest" description="Disordered" evidence="1">
    <location>
        <begin position="1"/>
        <end position="21"/>
    </location>
</feature>
<dbReference type="InterPro" id="IPR043502">
    <property type="entry name" value="DNA/RNA_pol_sf"/>
</dbReference>
<organism evidence="3 4">
    <name type="scientific">Hibiscus syriacus</name>
    <name type="common">Rose of Sharon</name>
    <dbReference type="NCBI Taxonomy" id="106335"/>
    <lineage>
        <taxon>Eukaryota</taxon>
        <taxon>Viridiplantae</taxon>
        <taxon>Streptophyta</taxon>
        <taxon>Embryophyta</taxon>
        <taxon>Tracheophyta</taxon>
        <taxon>Spermatophyta</taxon>
        <taxon>Magnoliopsida</taxon>
        <taxon>eudicotyledons</taxon>
        <taxon>Gunneridae</taxon>
        <taxon>Pentapetalae</taxon>
        <taxon>rosids</taxon>
        <taxon>malvids</taxon>
        <taxon>Malvales</taxon>
        <taxon>Malvaceae</taxon>
        <taxon>Malvoideae</taxon>
        <taxon>Hibiscus</taxon>
    </lineage>
</organism>
<evidence type="ECO:0000313" key="3">
    <source>
        <dbReference type="EMBL" id="KAE8663451.1"/>
    </source>
</evidence>
<evidence type="ECO:0000313" key="4">
    <source>
        <dbReference type="Proteomes" id="UP000436088"/>
    </source>
</evidence>
<dbReference type="GO" id="GO:0048046">
    <property type="term" value="C:apoplast"/>
    <property type="evidence" value="ECO:0007669"/>
    <property type="project" value="TreeGrafter"/>
</dbReference>
<dbReference type="Gene3D" id="1.20.1440.90">
    <property type="entry name" value="Phosphoenolpyruvate/pyruvate domain"/>
    <property type="match status" value="1"/>
</dbReference>
<dbReference type="GO" id="GO:0005829">
    <property type="term" value="C:cytosol"/>
    <property type="evidence" value="ECO:0007669"/>
    <property type="project" value="TreeGrafter"/>
</dbReference>
<accession>A0A6A2WSH9</accession>
<evidence type="ECO:0000259" key="2">
    <source>
        <dbReference type="PROSITE" id="PS50878"/>
    </source>
</evidence>
<evidence type="ECO:0000256" key="1">
    <source>
        <dbReference type="SAM" id="MobiDB-lite"/>
    </source>
</evidence>
<dbReference type="Pfam" id="PF00311">
    <property type="entry name" value="PEPcase"/>
    <property type="match status" value="1"/>
</dbReference>
<name>A0A6A2WSH9_HIBSY</name>
<dbReference type="GO" id="GO:0009507">
    <property type="term" value="C:chloroplast"/>
    <property type="evidence" value="ECO:0007669"/>
    <property type="project" value="TreeGrafter"/>
</dbReference>
<gene>
    <name evidence="3" type="ORF">F3Y22_tig00112968pilonHSYRG00020</name>
</gene>
<dbReference type="InterPro" id="IPR015813">
    <property type="entry name" value="Pyrv/PenolPyrv_kinase-like_dom"/>
</dbReference>
<protein>
    <recommendedName>
        <fullName evidence="2">Reverse transcriptase domain-containing protein</fullName>
    </recommendedName>
</protein>
<dbReference type="InterPro" id="IPR043128">
    <property type="entry name" value="Rev_trsase/Diguanyl_cyclase"/>
</dbReference>
<dbReference type="Gene3D" id="3.30.70.270">
    <property type="match status" value="1"/>
</dbReference>
<dbReference type="PRINTS" id="PR00150">
    <property type="entry name" value="PEPCARBXLASE"/>
</dbReference>
<dbReference type="GO" id="GO:0048366">
    <property type="term" value="P:leaf development"/>
    <property type="evidence" value="ECO:0007669"/>
    <property type="project" value="TreeGrafter"/>
</dbReference>
<dbReference type="AlphaFoldDB" id="A0A6A2WSH9"/>
<comment type="caution">
    <text evidence="3">The sequence shown here is derived from an EMBL/GenBank/DDBJ whole genome shotgun (WGS) entry which is preliminary data.</text>
</comment>
<dbReference type="InterPro" id="IPR021135">
    <property type="entry name" value="PEP_COase"/>
</dbReference>
<dbReference type="PROSITE" id="PS50878">
    <property type="entry name" value="RT_POL"/>
    <property type="match status" value="1"/>
</dbReference>
<dbReference type="InterPro" id="IPR000477">
    <property type="entry name" value="RT_dom"/>
</dbReference>
<dbReference type="SUPFAM" id="SSF56672">
    <property type="entry name" value="DNA/RNA polymerases"/>
    <property type="match status" value="1"/>
</dbReference>
<dbReference type="PANTHER" id="PTHR30523">
    <property type="entry name" value="PHOSPHOENOLPYRUVATE CARBOXYLASE"/>
    <property type="match status" value="1"/>
</dbReference>
<dbReference type="GO" id="GO:0015977">
    <property type="term" value="P:carbon fixation"/>
    <property type="evidence" value="ECO:0007669"/>
    <property type="project" value="InterPro"/>
</dbReference>
<keyword evidence="4" id="KW-1185">Reference proteome</keyword>